<sequence>TYVTGGSWELTAVMEAQKHDSAINDGGSLPGVIEIGSDLTLTPPTRDMGLAGYWTLNEGTGSVAYDSSIGGNNATVSASWTSSCKSGNCLSSSGCYGGAAYVASPNSNLNSITSFTITVWNNPTAAVADGWQGIVTKTTPGTFPSFWGFMVDAATTTGHAFVSNNGQQKIGTYFYPITGQWNFIAYVHNDSSLQDTVYFNGQLLGQTESLSVNTGAGGFHMLANNCSINGKIDDVRVYNRTLSAAEIQAIYSATK</sequence>
<proteinExistence type="predicted"/>
<dbReference type="InterPro" id="IPR013320">
    <property type="entry name" value="ConA-like_dom_sf"/>
</dbReference>
<evidence type="ECO:0000313" key="1">
    <source>
        <dbReference type="EMBL" id="KKS82831.1"/>
    </source>
</evidence>
<gene>
    <name evidence="1" type="ORF">UV58_C0004G0001</name>
</gene>
<feature type="non-terminal residue" evidence="1">
    <location>
        <position position="1"/>
    </location>
</feature>
<dbReference type="Gene3D" id="2.60.120.200">
    <property type="match status" value="1"/>
</dbReference>
<dbReference type="AlphaFoldDB" id="A0A0G1EIG8"/>
<dbReference type="Proteomes" id="UP000034810">
    <property type="component" value="Unassembled WGS sequence"/>
</dbReference>
<name>A0A0G1EIG8_9BACT</name>
<dbReference type="Pfam" id="PF13385">
    <property type="entry name" value="Laminin_G_3"/>
    <property type="match status" value="1"/>
</dbReference>
<dbReference type="EMBL" id="LCFA01000004">
    <property type="protein sequence ID" value="KKS82831.1"/>
    <property type="molecule type" value="Genomic_DNA"/>
</dbReference>
<reference evidence="1 2" key="1">
    <citation type="journal article" date="2015" name="Nature">
        <title>rRNA introns, odd ribosomes, and small enigmatic genomes across a large radiation of phyla.</title>
        <authorList>
            <person name="Brown C.T."/>
            <person name="Hug L.A."/>
            <person name="Thomas B.C."/>
            <person name="Sharon I."/>
            <person name="Castelle C.J."/>
            <person name="Singh A."/>
            <person name="Wilkins M.J."/>
            <person name="Williams K.H."/>
            <person name="Banfield J.F."/>
        </authorList>
    </citation>
    <scope>NUCLEOTIDE SEQUENCE [LARGE SCALE GENOMIC DNA]</scope>
</reference>
<evidence type="ECO:0008006" key="3">
    <source>
        <dbReference type="Google" id="ProtNLM"/>
    </source>
</evidence>
<organism evidence="1 2">
    <name type="scientific">Candidatus Wolfebacteria bacterium GW2011_GWC1_43_10</name>
    <dbReference type="NCBI Taxonomy" id="1619011"/>
    <lineage>
        <taxon>Bacteria</taxon>
        <taxon>Candidatus Wolfeibacteriota</taxon>
    </lineage>
</organism>
<evidence type="ECO:0000313" key="2">
    <source>
        <dbReference type="Proteomes" id="UP000034810"/>
    </source>
</evidence>
<accession>A0A0G1EIG8</accession>
<protein>
    <recommendedName>
        <fullName evidence="3">LamG-like jellyroll fold domain-containing protein</fullName>
    </recommendedName>
</protein>
<dbReference type="SUPFAM" id="SSF49899">
    <property type="entry name" value="Concanavalin A-like lectins/glucanases"/>
    <property type="match status" value="1"/>
</dbReference>
<comment type="caution">
    <text evidence="1">The sequence shown here is derived from an EMBL/GenBank/DDBJ whole genome shotgun (WGS) entry which is preliminary data.</text>
</comment>